<proteinExistence type="predicted"/>
<organism evidence="1 2">
    <name type="scientific">Pistacia integerrima</name>
    <dbReference type="NCBI Taxonomy" id="434235"/>
    <lineage>
        <taxon>Eukaryota</taxon>
        <taxon>Viridiplantae</taxon>
        <taxon>Streptophyta</taxon>
        <taxon>Embryophyta</taxon>
        <taxon>Tracheophyta</taxon>
        <taxon>Spermatophyta</taxon>
        <taxon>Magnoliopsida</taxon>
        <taxon>eudicotyledons</taxon>
        <taxon>Gunneridae</taxon>
        <taxon>Pentapetalae</taxon>
        <taxon>rosids</taxon>
        <taxon>malvids</taxon>
        <taxon>Sapindales</taxon>
        <taxon>Anacardiaceae</taxon>
        <taxon>Pistacia</taxon>
    </lineage>
</organism>
<name>A0ACC0XYE3_9ROSI</name>
<dbReference type="EMBL" id="CM047744">
    <property type="protein sequence ID" value="KAJ0027141.1"/>
    <property type="molecule type" value="Genomic_DNA"/>
</dbReference>
<evidence type="ECO:0000313" key="2">
    <source>
        <dbReference type="Proteomes" id="UP001163603"/>
    </source>
</evidence>
<comment type="caution">
    <text evidence="1">The sequence shown here is derived from an EMBL/GenBank/DDBJ whole genome shotgun (WGS) entry which is preliminary data.</text>
</comment>
<sequence>MTSSSMNCENHSSRLMLILQSIEQASMSPGNSSGYQKDEVLFSDDPNFALHGEIMMLIFVLLFVIFIFFLLVSLYLKKRSKGPHHTTHCSLEQVFPRNLPAVQFQDHLQTVSKLQHQQQYENQHQYSV</sequence>
<accession>A0ACC0XYE3</accession>
<protein>
    <submittedName>
        <fullName evidence="1">Uncharacterized protein</fullName>
    </submittedName>
</protein>
<reference evidence="2" key="1">
    <citation type="journal article" date="2023" name="G3 (Bethesda)">
        <title>Genome assembly and association tests identify interacting loci associated with vigor, precocity, and sex in interspecific pistachio rootstocks.</title>
        <authorList>
            <person name="Palmer W."/>
            <person name="Jacygrad E."/>
            <person name="Sagayaradj S."/>
            <person name="Cavanaugh K."/>
            <person name="Han R."/>
            <person name="Bertier L."/>
            <person name="Beede B."/>
            <person name="Kafkas S."/>
            <person name="Golino D."/>
            <person name="Preece J."/>
            <person name="Michelmore R."/>
        </authorList>
    </citation>
    <scope>NUCLEOTIDE SEQUENCE [LARGE SCALE GENOMIC DNA]</scope>
</reference>
<evidence type="ECO:0000313" key="1">
    <source>
        <dbReference type="EMBL" id="KAJ0027141.1"/>
    </source>
</evidence>
<gene>
    <name evidence="1" type="ORF">Pint_34916</name>
</gene>
<keyword evidence="2" id="KW-1185">Reference proteome</keyword>
<dbReference type="Proteomes" id="UP001163603">
    <property type="component" value="Chromosome 9"/>
</dbReference>